<keyword evidence="2" id="KW-0175">Coiled coil</keyword>
<accession>A0A3E1EZ04</accession>
<dbReference type="InterPro" id="IPR050330">
    <property type="entry name" value="Bact_OuterMem_StrucFunc"/>
</dbReference>
<keyword evidence="6" id="KW-1185">Reference proteome</keyword>
<dbReference type="SUPFAM" id="SSF103088">
    <property type="entry name" value="OmpA-like"/>
    <property type="match status" value="1"/>
</dbReference>
<evidence type="ECO:0000313" key="5">
    <source>
        <dbReference type="EMBL" id="RFC54795.1"/>
    </source>
</evidence>
<keyword evidence="5" id="KW-0966">Cell projection</keyword>
<dbReference type="OrthoDB" id="9815217at2"/>
<comment type="caution">
    <text evidence="5">The sequence shown here is derived from an EMBL/GenBank/DDBJ whole genome shotgun (WGS) entry which is preliminary data.</text>
</comment>
<evidence type="ECO:0000256" key="2">
    <source>
        <dbReference type="SAM" id="Coils"/>
    </source>
</evidence>
<dbReference type="PANTHER" id="PTHR30329">
    <property type="entry name" value="STATOR ELEMENT OF FLAGELLAR MOTOR COMPLEX"/>
    <property type="match status" value="1"/>
</dbReference>
<dbReference type="Proteomes" id="UP000257127">
    <property type="component" value="Unassembled WGS sequence"/>
</dbReference>
<dbReference type="Gene3D" id="3.30.1330.60">
    <property type="entry name" value="OmpA-like domain"/>
    <property type="match status" value="1"/>
</dbReference>
<keyword evidence="5" id="KW-0282">Flagellum</keyword>
<evidence type="ECO:0000313" key="6">
    <source>
        <dbReference type="Proteomes" id="UP000257127"/>
    </source>
</evidence>
<protein>
    <submittedName>
        <fullName evidence="5">Flagellar motor protein MotB</fullName>
    </submittedName>
</protein>
<dbReference type="PROSITE" id="PS51257">
    <property type="entry name" value="PROKAR_LIPOPROTEIN"/>
    <property type="match status" value="1"/>
</dbReference>
<name>A0A3E1EZ04_9FLAO</name>
<dbReference type="InterPro" id="IPR036737">
    <property type="entry name" value="OmpA-like_sf"/>
</dbReference>
<keyword evidence="1" id="KW-0472">Membrane</keyword>
<keyword evidence="5" id="KW-0969">Cilium</keyword>
<sequence length="321" mass="36476">MIKNKNLKYLFVGAVFSLASCAPIYKCGEPRPEGGIQGSSRLMDVVEERDDLCETVSIKTEENEFLVKTNQKLEIENDSLSSTNKELKHKYNTTKEDLVSLEKEHMDLSQRYSEAITEKLNQGHLFDERLKEKERHLAMKEEALSEREQEIKALEQEIAKQDSIAERLNRVLREALLGFDSDELTTEIKNGKIYVSMSDKLMFKSGKANVQDKGLEALKALGDVLKKNKEFQILVEGHTDSIPIKTAQYKDNWDLSVARATSMVRILQSEHGLNPDRLTASGRGEFDPRASNETAEGRAKNRRTEIILSPDLSEVMELIEK</sequence>
<dbReference type="EMBL" id="QURB01000003">
    <property type="protein sequence ID" value="RFC54795.1"/>
    <property type="molecule type" value="Genomic_DNA"/>
</dbReference>
<dbReference type="CDD" id="cd07185">
    <property type="entry name" value="OmpA_C-like"/>
    <property type="match status" value="1"/>
</dbReference>
<feature type="compositionally biased region" description="Basic and acidic residues" evidence="3">
    <location>
        <begin position="284"/>
        <end position="302"/>
    </location>
</feature>
<dbReference type="Pfam" id="PF00691">
    <property type="entry name" value="OmpA"/>
    <property type="match status" value="1"/>
</dbReference>
<feature type="coiled-coil region" evidence="2">
    <location>
        <begin position="70"/>
        <end position="171"/>
    </location>
</feature>
<dbReference type="InterPro" id="IPR006665">
    <property type="entry name" value="OmpA-like"/>
</dbReference>
<proteinExistence type="predicted"/>
<evidence type="ECO:0000256" key="3">
    <source>
        <dbReference type="SAM" id="MobiDB-lite"/>
    </source>
</evidence>
<feature type="domain" description="OmpA-like" evidence="4">
    <location>
        <begin position="190"/>
        <end position="312"/>
    </location>
</feature>
<organism evidence="5 6">
    <name type="scientific">Brumimicrobium aurantiacum</name>
    <dbReference type="NCBI Taxonomy" id="1737063"/>
    <lineage>
        <taxon>Bacteria</taxon>
        <taxon>Pseudomonadati</taxon>
        <taxon>Bacteroidota</taxon>
        <taxon>Flavobacteriia</taxon>
        <taxon>Flavobacteriales</taxon>
        <taxon>Crocinitomicaceae</taxon>
        <taxon>Brumimicrobium</taxon>
    </lineage>
</organism>
<dbReference type="GO" id="GO:0016020">
    <property type="term" value="C:membrane"/>
    <property type="evidence" value="ECO:0007669"/>
    <property type="project" value="UniProtKB-UniRule"/>
</dbReference>
<evidence type="ECO:0000256" key="1">
    <source>
        <dbReference type="PROSITE-ProRule" id="PRU00473"/>
    </source>
</evidence>
<dbReference type="PANTHER" id="PTHR30329:SF21">
    <property type="entry name" value="LIPOPROTEIN YIAD-RELATED"/>
    <property type="match status" value="1"/>
</dbReference>
<gene>
    <name evidence="5" type="ORF">DXU93_07365</name>
</gene>
<reference evidence="5 6" key="1">
    <citation type="submission" date="2018-08" db="EMBL/GenBank/DDBJ databases">
        <title>The draft genome squence of Brumimicrobium sp. N62.</title>
        <authorList>
            <person name="Du Z.-J."/>
            <person name="Luo H.-R."/>
        </authorList>
    </citation>
    <scope>NUCLEOTIDE SEQUENCE [LARGE SCALE GENOMIC DNA]</scope>
    <source>
        <strain evidence="5 6">N62</strain>
    </source>
</reference>
<dbReference type="PROSITE" id="PS51123">
    <property type="entry name" value="OMPA_2"/>
    <property type="match status" value="1"/>
</dbReference>
<dbReference type="AlphaFoldDB" id="A0A3E1EZ04"/>
<evidence type="ECO:0000259" key="4">
    <source>
        <dbReference type="PROSITE" id="PS51123"/>
    </source>
</evidence>
<feature type="region of interest" description="Disordered" evidence="3">
    <location>
        <begin position="274"/>
        <end position="302"/>
    </location>
</feature>
<dbReference type="RefSeq" id="WP_116880629.1">
    <property type="nucleotide sequence ID" value="NZ_QURB01000003.1"/>
</dbReference>